<organism evidence="4 5">
    <name type="scientific">Metamycoplasma arthritidis (strain 158L3-1)</name>
    <name type="common">Mycoplasma arthritidis</name>
    <dbReference type="NCBI Taxonomy" id="243272"/>
    <lineage>
        <taxon>Bacteria</taxon>
        <taxon>Bacillati</taxon>
        <taxon>Mycoplasmatota</taxon>
        <taxon>Mycoplasmoidales</taxon>
        <taxon>Metamycoplasmataceae</taxon>
        <taxon>Metamycoplasma</taxon>
    </lineage>
</organism>
<dbReference type="eggNOG" id="COG0507">
    <property type="taxonomic scope" value="Bacteria"/>
</dbReference>
<dbReference type="HOGENOM" id="CLU_007524_0_1_14"/>
<evidence type="ECO:0000256" key="1">
    <source>
        <dbReference type="ARBA" id="ARBA00022741"/>
    </source>
</evidence>
<keyword evidence="2" id="KW-0067">ATP-binding</keyword>
<dbReference type="PANTHER" id="PTHR43788:SF6">
    <property type="entry name" value="DNA HELICASE B"/>
    <property type="match status" value="1"/>
</dbReference>
<feature type="domain" description="UvrD-like helicase C-terminal" evidence="3">
    <location>
        <begin position="653"/>
        <end position="700"/>
    </location>
</feature>
<keyword evidence="1" id="KW-0547">Nucleotide-binding</keyword>
<dbReference type="AlphaFoldDB" id="B3PNH0"/>
<dbReference type="GO" id="GO:0003678">
    <property type="term" value="F:DNA helicase activity"/>
    <property type="evidence" value="ECO:0007669"/>
    <property type="project" value="UniProtKB-ARBA"/>
</dbReference>
<dbReference type="InterPro" id="IPR027417">
    <property type="entry name" value="P-loop_NTPase"/>
</dbReference>
<dbReference type="Proteomes" id="UP000008812">
    <property type="component" value="Chromosome"/>
</dbReference>
<dbReference type="EMBL" id="CP001047">
    <property type="protein sequence ID" value="ACF07572.1"/>
    <property type="molecule type" value="Genomic_DNA"/>
</dbReference>
<dbReference type="CDD" id="cd17933">
    <property type="entry name" value="DEXSc_RecD-like"/>
    <property type="match status" value="1"/>
</dbReference>
<gene>
    <name evidence="4" type="primary">recD</name>
    <name evidence="4" type="ordered locus">MARTH_orf852</name>
</gene>
<dbReference type="InterPro" id="IPR027785">
    <property type="entry name" value="UvrD-like_helicase_C"/>
</dbReference>
<dbReference type="GO" id="GO:0005524">
    <property type="term" value="F:ATP binding"/>
    <property type="evidence" value="ECO:0007669"/>
    <property type="project" value="UniProtKB-KW"/>
</dbReference>
<evidence type="ECO:0000313" key="5">
    <source>
        <dbReference type="Proteomes" id="UP000008812"/>
    </source>
</evidence>
<evidence type="ECO:0000313" key="4">
    <source>
        <dbReference type="EMBL" id="ACF07572.1"/>
    </source>
</evidence>
<dbReference type="CDD" id="cd18809">
    <property type="entry name" value="SF1_C_RecD"/>
    <property type="match status" value="1"/>
</dbReference>
<dbReference type="InterPro" id="IPR050534">
    <property type="entry name" value="Coronavir_polyprotein_1ab"/>
</dbReference>
<sequence length="732" mass="85133">MEEFVKVTGVFKKAIYERANGYKVFSFAIAHQEHPKEPIKTNHFGTISVVFNKLDVEVDKYYDLVLEYQEASRYPNSYNLISLNESEYWKLNYIVKFLQSPHFPGIGPITAKKIVDKFGFDTIKILTDDSSLNFLEFGMKKEAFEQMQTYLRENKQAVEDQIFFLKLNLSPDFYEKVNQKFLTLESFINTYRDNFYEFYFDQQGLKISDLAKINKFFHPEGHEFDKAMIIYQALENFFFDSGNTKTQISTFYSYFFKNIERVTVEEFKNNLKPLIVANKVLLFDNKSSITTSKLREMEEYIVERMHRVQNGRNSLRDIKFEDNQFDYDSLQIEAINSALNEKMVLITGSPGTGKTLITNRIIEELLKYYPEDRMAIVTPTGRATININKLSSKKAVTIHSFLQWDPDKNIFKINESWPESIECLIIDEFSMVSVDLFFNLLKGISTRTLAKIILVGDKNQLPSIGPGYLIHDFIEANIFKTIELTKIYRQSENYEIIQDAIDINEGRAPSFLGKNSQFRETKKEELAKKITEEISELLKQGYSKRDIAILSPIYNYQTGIDYLNDSLAKFWKKLENSEQNQISKTRKICLDDKVLNTVNDPSKKVFNGEIGYVSKFTFDKENSNIITHVAVDFEDDEKTVVYTKSEFLKKTIPAYCTSVHKYQGSECKVVLTVLFSEAKRLLSKKLIYTAITRSKRLSIVFGEKEALEFGVKNDNDSHRQTCIKELWKAITE</sequence>
<evidence type="ECO:0000259" key="3">
    <source>
        <dbReference type="Pfam" id="PF13538"/>
    </source>
</evidence>
<dbReference type="RefSeq" id="WP_012498529.1">
    <property type="nucleotide sequence ID" value="NC_011025.1"/>
</dbReference>
<name>B3PNH0_META1</name>
<dbReference type="STRING" id="243272.MARTH_orf852"/>
<keyword evidence="5" id="KW-1185">Reference proteome</keyword>
<dbReference type="Pfam" id="PF13245">
    <property type="entry name" value="AAA_19"/>
    <property type="match status" value="1"/>
</dbReference>
<accession>B3PNH0</accession>
<reference evidence="4 5" key="1">
    <citation type="journal article" date="2008" name="Infect. Immun.">
        <title>Genome of Mycoplasma arthritidis.</title>
        <authorList>
            <person name="Dybvig K."/>
            <person name="Zuhua C."/>
            <person name="Lao P."/>
            <person name="Jordan D.S."/>
            <person name="French C.T."/>
            <person name="Tu A.H."/>
            <person name="Loraine A.E."/>
        </authorList>
    </citation>
    <scope>NUCLEOTIDE SEQUENCE [LARGE SCALE GENOMIC DNA]</scope>
    <source>
        <strain evidence="4 5">158L3-1</strain>
    </source>
</reference>
<protein>
    <submittedName>
        <fullName evidence="4">Exodeoxyribonuclease V, alpha subunit</fullName>
    </submittedName>
</protein>
<dbReference type="PANTHER" id="PTHR43788">
    <property type="entry name" value="DNA2/NAM7 HELICASE FAMILY MEMBER"/>
    <property type="match status" value="1"/>
</dbReference>
<evidence type="ECO:0000256" key="2">
    <source>
        <dbReference type="ARBA" id="ARBA00022840"/>
    </source>
</evidence>
<dbReference type="Gene3D" id="3.40.50.300">
    <property type="entry name" value="P-loop containing nucleotide triphosphate hydrolases"/>
    <property type="match status" value="2"/>
</dbReference>
<proteinExistence type="predicted"/>
<dbReference type="SUPFAM" id="SSF52540">
    <property type="entry name" value="P-loop containing nucleoside triphosphate hydrolases"/>
    <property type="match status" value="1"/>
</dbReference>
<dbReference type="KEGG" id="mat:MARTH_orf852"/>
<dbReference type="Pfam" id="PF13538">
    <property type="entry name" value="UvrD_C_2"/>
    <property type="match status" value="1"/>
</dbReference>
<dbReference type="Gene3D" id="2.30.30.940">
    <property type="match status" value="1"/>
</dbReference>